<dbReference type="InterPro" id="IPR011009">
    <property type="entry name" value="Kinase-like_dom_sf"/>
</dbReference>
<dbReference type="InterPro" id="IPR001245">
    <property type="entry name" value="Ser-Thr/Tyr_kinase_cat_dom"/>
</dbReference>
<dbReference type="EMBL" id="CM029054">
    <property type="protein sequence ID" value="KAG2534285.1"/>
    <property type="molecule type" value="Genomic_DNA"/>
</dbReference>
<evidence type="ECO:0000313" key="4">
    <source>
        <dbReference type="Proteomes" id="UP000823388"/>
    </source>
</evidence>
<feature type="compositionally biased region" description="Low complexity" evidence="1">
    <location>
        <begin position="267"/>
        <end position="281"/>
    </location>
</feature>
<comment type="caution">
    <text evidence="3">The sequence shown here is derived from an EMBL/GenBank/DDBJ whole genome shotgun (WGS) entry which is preliminary data.</text>
</comment>
<keyword evidence="4" id="KW-1185">Reference proteome</keyword>
<dbReference type="PRINTS" id="PR00109">
    <property type="entry name" value="TYRKINASE"/>
</dbReference>
<reference evidence="3" key="1">
    <citation type="submission" date="2020-05" db="EMBL/GenBank/DDBJ databases">
        <title>WGS assembly of Panicum virgatum.</title>
        <authorList>
            <person name="Lovell J.T."/>
            <person name="Jenkins J."/>
            <person name="Shu S."/>
            <person name="Juenger T.E."/>
            <person name="Schmutz J."/>
        </authorList>
    </citation>
    <scope>NUCLEOTIDE SEQUENCE</scope>
    <source>
        <strain evidence="3">AP13</strain>
    </source>
</reference>
<dbReference type="PANTHER" id="PTHR44329:SF84">
    <property type="entry name" value="PROTEIN KINASE LIKE PROTEIN"/>
    <property type="match status" value="1"/>
</dbReference>
<protein>
    <recommendedName>
        <fullName evidence="2">Protein kinase domain-containing protein</fullName>
    </recommendedName>
</protein>
<dbReference type="GO" id="GO:0005524">
    <property type="term" value="F:ATP binding"/>
    <property type="evidence" value="ECO:0007669"/>
    <property type="project" value="InterPro"/>
</dbReference>
<proteinExistence type="predicted"/>
<evidence type="ECO:0000259" key="2">
    <source>
        <dbReference type="PROSITE" id="PS50011"/>
    </source>
</evidence>
<dbReference type="GO" id="GO:0004674">
    <property type="term" value="F:protein serine/threonine kinase activity"/>
    <property type="evidence" value="ECO:0007669"/>
    <property type="project" value="TreeGrafter"/>
</dbReference>
<sequence length="304" mass="34306">MMCKVKHDNLVKVLTSLNDVFVWRYNLQFLFGPSHNTLCILQFIGACKEPLMVIVSELLPGMSLKNYLNSIRPSQLDTHTAISYALDIAHAMDCLHANGIIHRDLKPDNLLLTANRKKLKLTDFGLAREETVTEMMTAETGTYRWMAPELYSTVTLRRGEKKHYTNKVDVYSFGIVLWELLTNRMPFEGMSNLQAAYAAAFQQKRPPLPEETPQELVFIVQSCWVEDPSMRPSFSQIIRMLETFLMTIPPPPSSEPNEDEESEETRSSLSSRSSSGSSLVSRATSKLSVVRHLFASKKAGNGKA</sequence>
<evidence type="ECO:0000256" key="1">
    <source>
        <dbReference type="SAM" id="MobiDB-lite"/>
    </source>
</evidence>
<dbReference type="PROSITE" id="PS50011">
    <property type="entry name" value="PROTEIN_KINASE_DOM"/>
    <property type="match status" value="1"/>
</dbReference>
<dbReference type="SUPFAM" id="SSF56112">
    <property type="entry name" value="Protein kinase-like (PK-like)"/>
    <property type="match status" value="1"/>
</dbReference>
<dbReference type="Gene3D" id="1.10.510.10">
    <property type="entry name" value="Transferase(Phosphotransferase) domain 1"/>
    <property type="match status" value="1"/>
</dbReference>
<dbReference type="InterPro" id="IPR051681">
    <property type="entry name" value="Ser/Thr_Kinases-Pseudokinases"/>
</dbReference>
<accession>A0A8T0MC53</accession>
<dbReference type="AlphaFoldDB" id="A0A8T0MC53"/>
<dbReference type="InterPro" id="IPR000719">
    <property type="entry name" value="Prot_kinase_dom"/>
</dbReference>
<name>A0A8T0MC53_PANVG</name>
<gene>
    <name evidence="3" type="ORF">PVAP13_9NG282900</name>
</gene>
<feature type="region of interest" description="Disordered" evidence="1">
    <location>
        <begin position="248"/>
        <end position="284"/>
    </location>
</feature>
<organism evidence="3 4">
    <name type="scientific">Panicum virgatum</name>
    <name type="common">Blackwell switchgrass</name>
    <dbReference type="NCBI Taxonomy" id="38727"/>
    <lineage>
        <taxon>Eukaryota</taxon>
        <taxon>Viridiplantae</taxon>
        <taxon>Streptophyta</taxon>
        <taxon>Embryophyta</taxon>
        <taxon>Tracheophyta</taxon>
        <taxon>Spermatophyta</taxon>
        <taxon>Magnoliopsida</taxon>
        <taxon>Liliopsida</taxon>
        <taxon>Poales</taxon>
        <taxon>Poaceae</taxon>
        <taxon>PACMAD clade</taxon>
        <taxon>Panicoideae</taxon>
        <taxon>Panicodae</taxon>
        <taxon>Paniceae</taxon>
        <taxon>Panicinae</taxon>
        <taxon>Panicum</taxon>
        <taxon>Panicum sect. Hiantes</taxon>
    </lineage>
</organism>
<dbReference type="PROSITE" id="PS00108">
    <property type="entry name" value="PROTEIN_KINASE_ST"/>
    <property type="match status" value="1"/>
</dbReference>
<feature type="domain" description="Protein kinase" evidence="2">
    <location>
        <begin position="1"/>
        <end position="245"/>
    </location>
</feature>
<dbReference type="Pfam" id="PF07714">
    <property type="entry name" value="PK_Tyr_Ser-Thr"/>
    <property type="match status" value="1"/>
</dbReference>
<dbReference type="SMART" id="SM00220">
    <property type="entry name" value="S_TKc"/>
    <property type="match status" value="1"/>
</dbReference>
<dbReference type="CDD" id="cd13999">
    <property type="entry name" value="STKc_MAP3K-like"/>
    <property type="match status" value="1"/>
</dbReference>
<dbReference type="Proteomes" id="UP000823388">
    <property type="component" value="Chromosome 9N"/>
</dbReference>
<dbReference type="InterPro" id="IPR008271">
    <property type="entry name" value="Ser/Thr_kinase_AS"/>
</dbReference>
<evidence type="ECO:0000313" key="3">
    <source>
        <dbReference type="EMBL" id="KAG2534285.1"/>
    </source>
</evidence>
<dbReference type="PANTHER" id="PTHR44329">
    <property type="entry name" value="SERINE/THREONINE-PROTEIN KINASE TNNI3K-RELATED"/>
    <property type="match status" value="1"/>
</dbReference>